<comment type="caution">
    <text evidence="2">The sequence shown here is derived from an EMBL/GenBank/DDBJ whole genome shotgun (WGS) entry which is preliminary data.</text>
</comment>
<dbReference type="AlphaFoldDB" id="A0A9W7M2G0"/>
<proteinExistence type="predicted"/>
<dbReference type="Gene3D" id="3.60.10.10">
    <property type="entry name" value="Endonuclease/exonuclease/phosphatase"/>
    <property type="match status" value="1"/>
</dbReference>
<gene>
    <name evidence="2" type="ORF">HRI_002021800</name>
</gene>
<dbReference type="PANTHER" id="PTHR33710">
    <property type="entry name" value="BNAC02G09200D PROTEIN"/>
    <property type="match status" value="1"/>
</dbReference>
<dbReference type="InterPro" id="IPR036691">
    <property type="entry name" value="Endo/exonu/phosph_ase_sf"/>
</dbReference>
<dbReference type="GO" id="GO:0003824">
    <property type="term" value="F:catalytic activity"/>
    <property type="evidence" value="ECO:0007669"/>
    <property type="project" value="InterPro"/>
</dbReference>
<dbReference type="Proteomes" id="UP001165190">
    <property type="component" value="Unassembled WGS sequence"/>
</dbReference>
<feature type="domain" description="Endonuclease/exonuclease/phosphatase" evidence="1">
    <location>
        <begin position="4"/>
        <end position="225"/>
    </location>
</feature>
<name>A0A9W7M2G0_HIBTR</name>
<dbReference type="PANTHER" id="PTHR33710:SF62">
    <property type="entry name" value="DUF4283 DOMAIN PROTEIN"/>
    <property type="match status" value="1"/>
</dbReference>
<keyword evidence="3" id="KW-1185">Reference proteome</keyword>
<dbReference type="InterPro" id="IPR005135">
    <property type="entry name" value="Endo/exonuclease/phosphatase"/>
</dbReference>
<dbReference type="Pfam" id="PF03372">
    <property type="entry name" value="Exo_endo_phos"/>
    <property type="match status" value="1"/>
</dbReference>
<accession>A0A9W7M2G0</accession>
<sequence length="347" mass="40527">MKLLSWNVRGLGKPRTVGRLRDFLRDVNPSVVFLIETKLHADVMLKVCKRCGFPNGIEVGSRGRSGDLCLAWRNGCQISLRSFLVRHIDFMVFDDGSGQWWRCTGFYGAPKEQNRRASWNLLRQLNDLPNVPWLIIGDFNELLFSFEKSGGRIRSQRQMDDFREALEDCSLADIGYTGRWYTWEKGHFVETNIRERLDRGVANPGWWSLFPDFTLSHLSHSFSDHCLLLLLTMVQSGPRVQWHFMFEAAWFLEDSCEFEVKRLWTASSGPIPERLRFVGQGLNVWFWRLRASRKVSKLDLTKRLEDLAAMKPSDDSLEETMEIKLALNLEMDKSELYWEQRAHANWL</sequence>
<dbReference type="EMBL" id="BSYR01000019">
    <property type="protein sequence ID" value="GMI83525.1"/>
    <property type="molecule type" value="Genomic_DNA"/>
</dbReference>
<evidence type="ECO:0000313" key="3">
    <source>
        <dbReference type="Proteomes" id="UP001165190"/>
    </source>
</evidence>
<reference evidence="2" key="1">
    <citation type="submission" date="2023-05" db="EMBL/GenBank/DDBJ databases">
        <title>Genome and transcriptome analyses reveal genes involved in the formation of fine ridges on petal epidermal cells in Hibiscus trionum.</title>
        <authorList>
            <person name="Koshimizu S."/>
            <person name="Masuda S."/>
            <person name="Ishii T."/>
            <person name="Shirasu K."/>
            <person name="Hoshino A."/>
            <person name="Arita M."/>
        </authorList>
    </citation>
    <scope>NUCLEOTIDE SEQUENCE</scope>
    <source>
        <strain evidence="2">Hamamatsu line</strain>
    </source>
</reference>
<evidence type="ECO:0000259" key="1">
    <source>
        <dbReference type="Pfam" id="PF03372"/>
    </source>
</evidence>
<organism evidence="2 3">
    <name type="scientific">Hibiscus trionum</name>
    <name type="common">Flower of an hour</name>
    <dbReference type="NCBI Taxonomy" id="183268"/>
    <lineage>
        <taxon>Eukaryota</taxon>
        <taxon>Viridiplantae</taxon>
        <taxon>Streptophyta</taxon>
        <taxon>Embryophyta</taxon>
        <taxon>Tracheophyta</taxon>
        <taxon>Spermatophyta</taxon>
        <taxon>Magnoliopsida</taxon>
        <taxon>eudicotyledons</taxon>
        <taxon>Gunneridae</taxon>
        <taxon>Pentapetalae</taxon>
        <taxon>rosids</taxon>
        <taxon>malvids</taxon>
        <taxon>Malvales</taxon>
        <taxon>Malvaceae</taxon>
        <taxon>Malvoideae</taxon>
        <taxon>Hibiscus</taxon>
    </lineage>
</organism>
<evidence type="ECO:0000313" key="2">
    <source>
        <dbReference type="EMBL" id="GMI83525.1"/>
    </source>
</evidence>
<protein>
    <recommendedName>
        <fullName evidence="1">Endonuclease/exonuclease/phosphatase domain-containing protein</fullName>
    </recommendedName>
</protein>
<dbReference type="SUPFAM" id="SSF56219">
    <property type="entry name" value="DNase I-like"/>
    <property type="match status" value="1"/>
</dbReference>
<dbReference type="OrthoDB" id="997988at2759"/>